<dbReference type="GO" id="GO:0005874">
    <property type="term" value="C:microtubule"/>
    <property type="evidence" value="ECO:0007669"/>
    <property type="project" value="UniProtKB-KW"/>
</dbReference>
<evidence type="ECO:0000256" key="10">
    <source>
        <dbReference type="ARBA" id="ARBA00023175"/>
    </source>
</evidence>
<keyword evidence="9" id="KW-0969">Cilium</keyword>
<dbReference type="EMBL" id="CDSF01000092">
    <property type="protein sequence ID" value="CEO99682.1"/>
    <property type="molecule type" value="Genomic_DNA"/>
</dbReference>
<evidence type="ECO:0000313" key="14">
    <source>
        <dbReference type="EMBL" id="SPQ97989.1"/>
    </source>
</evidence>
<dbReference type="InterPro" id="IPR040045">
    <property type="entry name" value="DYNC2LI1"/>
</dbReference>
<reference evidence="13 15" key="1">
    <citation type="submission" date="2015-02" db="EMBL/GenBank/DDBJ databases">
        <authorList>
            <person name="Chooi Y.-H."/>
        </authorList>
    </citation>
    <scope>NUCLEOTIDE SEQUENCE [LARGE SCALE GENOMIC DNA]</scope>
    <source>
        <strain evidence="13">E3</strain>
    </source>
</reference>
<dbReference type="GO" id="GO:0005868">
    <property type="term" value="C:cytoplasmic dynein complex"/>
    <property type="evidence" value="ECO:0007669"/>
    <property type="project" value="InterPro"/>
</dbReference>
<dbReference type="GO" id="GO:0035721">
    <property type="term" value="P:intraciliary retrograde transport"/>
    <property type="evidence" value="ECO:0007669"/>
    <property type="project" value="InterPro"/>
</dbReference>
<keyword evidence="11" id="KW-0206">Cytoskeleton</keyword>
<dbReference type="Proteomes" id="UP000290189">
    <property type="component" value="Unassembled WGS sequence"/>
</dbReference>
<dbReference type="PANTHER" id="PTHR13236">
    <property type="entry name" value="DYNEIN 2 LIGHT INTERMEDIATE CHAIN, ISOFORM 2"/>
    <property type="match status" value="1"/>
</dbReference>
<evidence type="ECO:0000256" key="9">
    <source>
        <dbReference type="ARBA" id="ARBA00023069"/>
    </source>
</evidence>
<dbReference type="Pfam" id="PF08477">
    <property type="entry name" value="Roc"/>
    <property type="match status" value="1"/>
</dbReference>
<evidence type="ECO:0000313" key="16">
    <source>
        <dbReference type="Proteomes" id="UP000290189"/>
    </source>
</evidence>
<keyword evidence="12" id="KW-0966">Cell projection</keyword>
<evidence type="ECO:0000256" key="4">
    <source>
        <dbReference type="ARBA" id="ARBA00022473"/>
    </source>
</evidence>
<evidence type="ECO:0000256" key="11">
    <source>
        <dbReference type="ARBA" id="ARBA00023212"/>
    </source>
</evidence>
<dbReference type="PANTHER" id="PTHR13236:SF0">
    <property type="entry name" value="CYTOPLASMIC DYNEIN 2 LIGHT INTERMEDIATE CHAIN 1"/>
    <property type="match status" value="1"/>
</dbReference>
<dbReference type="AlphaFoldDB" id="A0A0G4IWT1"/>
<evidence type="ECO:0000256" key="3">
    <source>
        <dbReference type="ARBA" id="ARBA00018863"/>
    </source>
</evidence>
<dbReference type="PRINTS" id="PR00449">
    <property type="entry name" value="RASTRNSFRMNG"/>
</dbReference>
<evidence type="ECO:0000256" key="2">
    <source>
        <dbReference type="ARBA" id="ARBA00006831"/>
    </source>
</evidence>
<dbReference type="OMA" id="ICHVWEY"/>
<dbReference type="STRING" id="37360.A0A0G4IWT1"/>
<comment type="similarity">
    <text evidence="2">Belongs to the dynein light intermediate chain family.</text>
</comment>
<keyword evidence="14" id="KW-0496">Mitochondrion</keyword>
<name>A0A0G4IWT1_PLABS</name>
<evidence type="ECO:0000256" key="7">
    <source>
        <dbReference type="ARBA" id="ARBA00022794"/>
    </source>
</evidence>
<organism evidence="13 15">
    <name type="scientific">Plasmodiophora brassicae</name>
    <name type="common">Clubroot disease agent</name>
    <dbReference type="NCBI Taxonomy" id="37360"/>
    <lineage>
        <taxon>Eukaryota</taxon>
        <taxon>Sar</taxon>
        <taxon>Rhizaria</taxon>
        <taxon>Endomyxa</taxon>
        <taxon>Phytomyxea</taxon>
        <taxon>Plasmodiophorida</taxon>
        <taxon>Plasmodiophoridae</taxon>
        <taxon>Plasmodiophora</taxon>
    </lineage>
</organism>
<evidence type="ECO:0000313" key="13">
    <source>
        <dbReference type="EMBL" id="CEO99682.1"/>
    </source>
</evidence>
<geneLocation type="mitochondrion" evidence="14"/>
<gene>
    <name evidence="13" type="ORF">PBRA_007415</name>
    <name evidence="14" type="ORF">PLBR_LOCUS5204</name>
</gene>
<comment type="subcellular location">
    <subcellularLocation>
        <location evidence="1">Cytoplasm</location>
        <location evidence="1">Cytoskeleton</location>
        <location evidence="1">Cilium basal body</location>
    </subcellularLocation>
</comment>
<evidence type="ECO:0000256" key="8">
    <source>
        <dbReference type="ARBA" id="ARBA00023017"/>
    </source>
</evidence>
<keyword evidence="15" id="KW-1185">Reference proteome</keyword>
<keyword evidence="7" id="KW-0970">Cilium biogenesis/degradation</keyword>
<dbReference type="SMART" id="SM00175">
    <property type="entry name" value="RAB"/>
    <property type="match status" value="1"/>
</dbReference>
<dbReference type="SUPFAM" id="SSF52540">
    <property type="entry name" value="P-loop containing nucleoside triphosphate hydrolases"/>
    <property type="match status" value="1"/>
</dbReference>
<protein>
    <recommendedName>
        <fullName evidence="3">Cytoplasmic dynein 2 light intermediate chain 1</fullName>
    </recommendedName>
</protein>
<dbReference type="Gene3D" id="3.40.50.300">
    <property type="entry name" value="P-loop containing nucleotide triphosphate hydrolases"/>
    <property type="match status" value="1"/>
</dbReference>
<dbReference type="GO" id="GO:0045504">
    <property type="term" value="F:dynein heavy chain binding"/>
    <property type="evidence" value="ECO:0007669"/>
    <property type="project" value="TreeGrafter"/>
</dbReference>
<keyword evidence="6" id="KW-0493">Microtubule</keyword>
<keyword evidence="5" id="KW-0963">Cytoplasm</keyword>
<accession>A0A0G4IWT1</accession>
<proteinExistence type="inferred from homology"/>
<keyword evidence="8" id="KW-0243">Dynein</keyword>
<dbReference type="EMBL" id="OVEO01000008">
    <property type="protein sequence ID" value="SPQ97989.1"/>
    <property type="molecule type" value="Genomic_DNA"/>
</dbReference>
<evidence type="ECO:0000256" key="12">
    <source>
        <dbReference type="ARBA" id="ARBA00023273"/>
    </source>
</evidence>
<keyword evidence="10" id="KW-0505">Motor protein</keyword>
<keyword evidence="4" id="KW-0217">Developmental protein</keyword>
<evidence type="ECO:0000256" key="5">
    <source>
        <dbReference type="ARBA" id="ARBA00022490"/>
    </source>
</evidence>
<dbReference type="GO" id="GO:0036064">
    <property type="term" value="C:ciliary basal body"/>
    <property type="evidence" value="ECO:0007669"/>
    <property type="project" value="TreeGrafter"/>
</dbReference>
<reference evidence="14 16" key="2">
    <citation type="submission" date="2018-03" db="EMBL/GenBank/DDBJ databases">
        <authorList>
            <person name="Fogelqvist J."/>
        </authorList>
    </citation>
    <scope>NUCLEOTIDE SEQUENCE [LARGE SCALE GENOMIC DNA]</scope>
</reference>
<evidence type="ECO:0000256" key="6">
    <source>
        <dbReference type="ARBA" id="ARBA00022701"/>
    </source>
</evidence>
<dbReference type="OrthoDB" id="10263060at2759"/>
<dbReference type="GO" id="GO:0005930">
    <property type="term" value="C:axoneme"/>
    <property type="evidence" value="ECO:0007669"/>
    <property type="project" value="TreeGrafter"/>
</dbReference>
<evidence type="ECO:0000256" key="1">
    <source>
        <dbReference type="ARBA" id="ARBA00004120"/>
    </source>
</evidence>
<sequence length="289" mass="31283">MAGELVWKSLSNARRSQQESAGASREPSVVFVGTEGSGKTILISSFIYKSRPDDLKPTIGVDYKYTRSSPTSGNDLGGKLVTHFWEIGGGQLYSAALPVVLTPSAMAVIVIDLSRPATIVPDLLFWLSQLTSCAGSASAPQIVIIGNKYDAMPTKDADLIGRTLRAMAMPYNAMLFYHSSDNKALQQQFRTVITRFILDKPNAKSAAQTDPTRPLMIPSGADSPDAIGHPPGGGGLEAWPAAFRRVFPEPPAQRIVLPGEQQLEPEPVVDALWVQKRDEPIRKVEPSRS</sequence>
<dbReference type="InterPro" id="IPR027417">
    <property type="entry name" value="P-loop_NTPase"/>
</dbReference>
<evidence type="ECO:0000313" key="15">
    <source>
        <dbReference type="Proteomes" id="UP000039324"/>
    </source>
</evidence>
<dbReference type="Proteomes" id="UP000039324">
    <property type="component" value="Unassembled WGS sequence"/>
</dbReference>
<dbReference type="GO" id="GO:0035735">
    <property type="term" value="P:intraciliary transport involved in cilium assembly"/>
    <property type="evidence" value="ECO:0007669"/>
    <property type="project" value="InterPro"/>
</dbReference>